<name>A0A117NIH4_PICGL</name>
<protein>
    <submittedName>
        <fullName evidence="1">Uncharacterized protein</fullName>
    </submittedName>
</protein>
<reference evidence="1" key="1">
    <citation type="journal article" date="2015" name="Genome Biol. Evol.">
        <title>Organellar Genomes of White Spruce (Picea glauca): Assembly and Annotation.</title>
        <authorList>
            <person name="Jackman S.D."/>
            <person name="Warren R.L."/>
            <person name="Gibb E.A."/>
            <person name="Vandervalk B.P."/>
            <person name="Mohamadi H."/>
            <person name="Chu J."/>
            <person name="Raymond A."/>
            <person name="Pleasance S."/>
            <person name="Coope R."/>
            <person name="Wildung M.R."/>
            <person name="Ritland C.E."/>
            <person name="Bousquet J."/>
            <person name="Jones S.J."/>
            <person name="Bohlmann J."/>
            <person name="Birol I."/>
        </authorList>
    </citation>
    <scope>NUCLEOTIDE SEQUENCE [LARGE SCALE GENOMIC DNA]</scope>
    <source>
        <tissue evidence="1">Flushing bud</tissue>
    </source>
</reference>
<geneLocation type="mitochondrion" evidence="1"/>
<dbReference type="EMBL" id="LKAM01000002">
    <property type="protein sequence ID" value="KUM49880.1"/>
    <property type="molecule type" value="Genomic_DNA"/>
</dbReference>
<sequence>MLQAMEQSAGKLGQDLNLEGGTTFQIGEVVVKKQELGTLLRDLLDLDRKHDRGIEFWSGRQ</sequence>
<accession>A0A117NIH4</accession>
<keyword evidence="1" id="KW-0496">Mitochondrion</keyword>
<proteinExistence type="predicted"/>
<evidence type="ECO:0000313" key="1">
    <source>
        <dbReference type="EMBL" id="KUM49880.1"/>
    </source>
</evidence>
<gene>
    <name evidence="1" type="ORF">ABT39_MTgene3107</name>
</gene>
<comment type="caution">
    <text evidence="1">The sequence shown here is derived from an EMBL/GenBank/DDBJ whole genome shotgun (WGS) entry which is preliminary data.</text>
</comment>
<dbReference type="AlphaFoldDB" id="A0A117NIH4"/>
<organism evidence="1">
    <name type="scientific">Picea glauca</name>
    <name type="common">White spruce</name>
    <name type="synonym">Pinus glauca</name>
    <dbReference type="NCBI Taxonomy" id="3330"/>
    <lineage>
        <taxon>Eukaryota</taxon>
        <taxon>Viridiplantae</taxon>
        <taxon>Streptophyta</taxon>
        <taxon>Embryophyta</taxon>
        <taxon>Tracheophyta</taxon>
        <taxon>Spermatophyta</taxon>
        <taxon>Pinopsida</taxon>
        <taxon>Pinidae</taxon>
        <taxon>Conifers I</taxon>
        <taxon>Pinales</taxon>
        <taxon>Pinaceae</taxon>
        <taxon>Picea</taxon>
    </lineage>
</organism>